<evidence type="ECO:0000256" key="8">
    <source>
        <dbReference type="SAM" id="MobiDB-lite"/>
    </source>
</evidence>
<evidence type="ECO:0000256" key="5">
    <source>
        <dbReference type="ARBA" id="ARBA00023237"/>
    </source>
</evidence>
<feature type="domain" description="Secretin/TonB short N-terminal" evidence="10">
    <location>
        <begin position="217"/>
        <end position="268"/>
    </location>
</feature>
<evidence type="ECO:0000313" key="12">
    <source>
        <dbReference type="Proteomes" id="UP000002440"/>
    </source>
</evidence>
<dbReference type="Pfam" id="PF03958">
    <property type="entry name" value="Secretin_N"/>
    <property type="match status" value="1"/>
</dbReference>
<evidence type="ECO:0000313" key="11">
    <source>
        <dbReference type="EMBL" id="ABE49604.1"/>
    </source>
</evidence>
<dbReference type="InterPro" id="IPR011990">
    <property type="entry name" value="TPR-like_helical_dom_sf"/>
</dbReference>
<evidence type="ECO:0000256" key="2">
    <source>
        <dbReference type="ARBA" id="ARBA00022448"/>
    </source>
</evidence>
<dbReference type="eggNOG" id="COG4796">
    <property type="taxonomic scope" value="Bacteria"/>
</dbReference>
<dbReference type="HOGENOM" id="CLU_017432_1_0_4"/>
<comment type="similarity">
    <text evidence="6">Belongs to the bacterial secretin family.</text>
</comment>
<dbReference type="Gene3D" id="1.25.40.10">
    <property type="entry name" value="Tetratricopeptide repeat domain"/>
    <property type="match status" value="1"/>
</dbReference>
<dbReference type="Pfam" id="PF00263">
    <property type="entry name" value="Secretin"/>
    <property type="match status" value="1"/>
</dbReference>
<keyword evidence="12" id="KW-1185">Reference proteome</keyword>
<feature type="signal peptide" evidence="9">
    <location>
        <begin position="1"/>
        <end position="21"/>
    </location>
</feature>
<dbReference type="InterPro" id="IPR004846">
    <property type="entry name" value="T2SS/T3SS_dom"/>
</dbReference>
<dbReference type="InterPro" id="IPR050810">
    <property type="entry name" value="Bact_Secretion_Sys_Channel"/>
</dbReference>
<dbReference type="InterPro" id="IPR001775">
    <property type="entry name" value="GspD/PilQ"/>
</dbReference>
<sequence>MNTTSHASLKFSAVFIAIMLAACSGTEMRQNQTNLEFQQARDMINAGQVEAGIERLKSLVRTFPDNPEYRNYLKQQQDIQLAILLKEADQLKRQKRWGEADIAYRRVLELDSQNQRAQNGIQQMRIATTHDAMMQRADELLAKQDWEGAQNLARTVLAEDSSNRSARALFEQIEQKRMDKVVNPPHIRSSFKRPISLEFKDITIKSVFEFISQAAAINFTYDQELRSDQRTSVFLRNTPIEEAIDVILASNQLGKKVLNDNTLLIYPLSRSQEYQETFVRSFYLSNTDAKKLMAMIKTVVKTKDIYIDEKLNTLVMRDTPEAIRTAEKLIMSQDMAEPEVMLEVEVLEINRRSLENIGIRYPTNVSLDVQGRDTVNGTTTLTPGKLTINELKNFNSNLGVFSISDPVLALNLLQQDTDTNLLANPHIRVKNREKAKIHVGDRIPVLTSVANSTGFISQTVNYIEVGVKLDVEPTILLRDEVSIKIGLEVSNQTDRMETSSGTVTYTIGTRNASTILRLKDGETQILAGLMRNDEQKITNGVPGLSKLPLIGKLFNNNNNDLSKKEIALFITPRIISNLTPENAIYTTFPAGIDRSASRPGRAAEPGTVTAQAAPATPVKTPQEIQAERAESDRSFAGSVMRPVEDIASPDEQQ</sequence>
<dbReference type="SMART" id="SM00965">
    <property type="entry name" value="STN"/>
    <property type="match status" value="1"/>
</dbReference>
<feature type="region of interest" description="Disordered" evidence="8">
    <location>
        <begin position="591"/>
        <end position="653"/>
    </location>
</feature>
<dbReference type="EMBL" id="CP000284">
    <property type="protein sequence ID" value="ABE49604.1"/>
    <property type="molecule type" value="Genomic_DNA"/>
</dbReference>
<dbReference type="Gene3D" id="3.30.1370.120">
    <property type="match status" value="1"/>
</dbReference>
<evidence type="ECO:0000256" key="9">
    <source>
        <dbReference type="SAM" id="SignalP"/>
    </source>
</evidence>
<organism evidence="11 12">
    <name type="scientific">Methylobacillus flagellatus (strain ATCC 51484 / DSM 6875 / VKM B-1610 / KT)</name>
    <dbReference type="NCBI Taxonomy" id="265072"/>
    <lineage>
        <taxon>Bacteria</taxon>
        <taxon>Pseudomonadati</taxon>
        <taxon>Pseudomonadota</taxon>
        <taxon>Betaproteobacteria</taxon>
        <taxon>Nitrosomonadales</taxon>
        <taxon>Methylophilaceae</taxon>
        <taxon>Methylobacillus</taxon>
    </lineage>
</organism>
<accession>Q1H1N3</accession>
<dbReference type="KEGG" id="mfa:Mfla_1336"/>
<evidence type="ECO:0000256" key="1">
    <source>
        <dbReference type="ARBA" id="ARBA00004370"/>
    </source>
</evidence>
<dbReference type="STRING" id="265072.Mfla_1336"/>
<dbReference type="Proteomes" id="UP000002440">
    <property type="component" value="Chromosome"/>
</dbReference>
<dbReference type="GO" id="GO:0015627">
    <property type="term" value="C:type II protein secretion system complex"/>
    <property type="evidence" value="ECO:0007669"/>
    <property type="project" value="TreeGrafter"/>
</dbReference>
<gene>
    <name evidence="11" type="ordered locus">Mfla_1336</name>
</gene>
<keyword evidence="2 7" id="KW-0813">Transport</keyword>
<proteinExistence type="inferred from homology"/>
<name>Q1H1N3_METFK</name>
<dbReference type="InterPro" id="IPR038591">
    <property type="entry name" value="NolW-like_sf"/>
</dbReference>
<dbReference type="PRINTS" id="PR00811">
    <property type="entry name" value="BCTERIALGSPD"/>
</dbReference>
<keyword evidence="3 9" id="KW-0732">Signal</keyword>
<evidence type="ECO:0000256" key="3">
    <source>
        <dbReference type="ARBA" id="ARBA00022729"/>
    </source>
</evidence>
<comment type="subcellular location">
    <subcellularLocation>
        <location evidence="7">Cell outer membrane</location>
    </subcellularLocation>
    <subcellularLocation>
        <location evidence="1">Membrane</location>
    </subcellularLocation>
</comment>
<dbReference type="AlphaFoldDB" id="Q1H1N3"/>
<evidence type="ECO:0000256" key="7">
    <source>
        <dbReference type="RuleBase" id="RU004004"/>
    </source>
</evidence>
<keyword evidence="4" id="KW-0472">Membrane</keyword>
<dbReference type="SUPFAM" id="SSF48452">
    <property type="entry name" value="TPR-like"/>
    <property type="match status" value="1"/>
</dbReference>
<evidence type="ECO:0000256" key="6">
    <source>
        <dbReference type="RuleBase" id="RU004003"/>
    </source>
</evidence>
<dbReference type="InterPro" id="IPR011662">
    <property type="entry name" value="Secretin/TonB_short_N"/>
</dbReference>
<dbReference type="GO" id="GO:0009279">
    <property type="term" value="C:cell outer membrane"/>
    <property type="evidence" value="ECO:0007669"/>
    <property type="project" value="UniProtKB-SubCell"/>
</dbReference>
<feature type="chain" id="PRO_5004189888" evidence="9">
    <location>
        <begin position="22"/>
        <end position="653"/>
    </location>
</feature>
<dbReference type="GO" id="GO:0009306">
    <property type="term" value="P:protein secretion"/>
    <property type="evidence" value="ECO:0007669"/>
    <property type="project" value="InterPro"/>
</dbReference>
<dbReference type="PANTHER" id="PTHR30332">
    <property type="entry name" value="PROBABLE GENERAL SECRETION PATHWAY PROTEIN D"/>
    <property type="match status" value="1"/>
</dbReference>
<dbReference type="PANTHER" id="PTHR30332:SF17">
    <property type="entry name" value="TYPE IV PILIATION SYSTEM PROTEIN DR_0774-RELATED"/>
    <property type="match status" value="1"/>
</dbReference>
<feature type="compositionally biased region" description="Low complexity" evidence="8">
    <location>
        <begin position="605"/>
        <end position="622"/>
    </location>
</feature>
<keyword evidence="5" id="KW-0998">Cell outer membrane</keyword>
<dbReference type="InterPro" id="IPR005644">
    <property type="entry name" value="NolW-like"/>
</dbReference>
<evidence type="ECO:0000256" key="4">
    <source>
        <dbReference type="ARBA" id="ARBA00023136"/>
    </source>
</evidence>
<dbReference type="Pfam" id="PF07660">
    <property type="entry name" value="STN"/>
    <property type="match status" value="1"/>
</dbReference>
<reference evidence="11 12" key="1">
    <citation type="submission" date="2006-03" db="EMBL/GenBank/DDBJ databases">
        <title>Complete sequence of Methylobacillus flagellatus KT.</title>
        <authorList>
            <consortium name="US DOE Joint Genome Institute"/>
            <person name="Copeland A."/>
            <person name="Lucas S."/>
            <person name="Lapidus A."/>
            <person name="Barry K."/>
            <person name="Detter J.C."/>
            <person name="Glavina del Rio T."/>
            <person name="Hammon N."/>
            <person name="Israni S."/>
            <person name="Dalin E."/>
            <person name="Tice H."/>
            <person name="Pitluck S."/>
            <person name="Brettin T."/>
            <person name="Bruce D."/>
            <person name="Han C."/>
            <person name="Tapia R."/>
            <person name="Saunders E."/>
            <person name="Gilna P."/>
            <person name="Schmutz J."/>
            <person name="Larimer F."/>
            <person name="Land M."/>
            <person name="Kyrpides N."/>
            <person name="Anderson I."/>
            <person name="Richardson P."/>
        </authorList>
    </citation>
    <scope>NUCLEOTIDE SEQUENCE [LARGE SCALE GENOMIC DNA]</scope>
    <source>
        <strain evidence="12">KT / ATCC 51484 / DSM 6875</strain>
    </source>
</reference>
<protein>
    <submittedName>
        <fullName evidence="11">Type II and III secretion system protein</fullName>
    </submittedName>
</protein>
<evidence type="ECO:0000259" key="10">
    <source>
        <dbReference type="SMART" id="SM00965"/>
    </source>
</evidence>